<dbReference type="EC" id="5.2.1.8" evidence="1"/>
<evidence type="ECO:0000256" key="2">
    <source>
        <dbReference type="ARBA" id="ARBA00023110"/>
    </source>
</evidence>
<dbReference type="InterPro" id="IPR044665">
    <property type="entry name" value="E_coli_cyclophilin_A-like"/>
</dbReference>
<evidence type="ECO:0000256" key="3">
    <source>
        <dbReference type="ARBA" id="ARBA00023235"/>
    </source>
</evidence>
<dbReference type="AlphaFoldDB" id="A0A844GRT1"/>
<dbReference type="Pfam" id="PF00160">
    <property type="entry name" value="Pro_isomerase"/>
    <property type="match status" value="1"/>
</dbReference>
<keyword evidence="2" id="KW-0697">Rotamase</keyword>
<sequence>MTINIDPIDNISVDISNIRTVVNLFDNFDDPFTTGKVANFNLTDNSIGNGEINIVLFDQTGEGAPITVNNFINYVNGGRYDYSIIHRSVVTPTPFVIQGGGFTVNNLTLNRVPTNSPIQNEFSEERSNVRGTIAMAKLGDDPNSATSQWFFNLGDNSGNLDNQNGGFTVFGQVLSQRDLNTVDAIASLPVVNASSLNSAFNTLPVNPKNVDVNNPSLNQDEDFIRFESITVQDVAELTFTVERNTNPEVVTATIDTEGNLILDYGSFLKTPLYRFQNQDLPGTYLFVGEEERQNILRNFRNFKEEGLAFKTASQADGDTIATGETDITIKATNLLGESVRDTFNINVTGNIPENENQDQLIRFNRFQNRDIPGTYLYAAEEESRNIRQNYTNFIEEGIAFYTYGADANLGQDIYRFQNTNQPGTYLFVGEEEKNSILANYPQFVLEGVAFEVAI</sequence>
<dbReference type="PROSITE" id="PS50072">
    <property type="entry name" value="CSA_PPIASE_2"/>
    <property type="match status" value="1"/>
</dbReference>
<reference evidence="5 6" key="1">
    <citation type="submission" date="2019-11" db="EMBL/GenBank/DDBJ databases">
        <title>Isolation of a new High Light Tolerant Cyanobacteria.</title>
        <authorList>
            <person name="Dobson Z."/>
            <person name="Vaughn N."/>
            <person name="Vaughn M."/>
            <person name="Fromme P."/>
            <person name="Mazor Y."/>
        </authorList>
    </citation>
    <scope>NUCLEOTIDE SEQUENCE [LARGE SCALE GENOMIC DNA]</scope>
    <source>
        <strain evidence="5 6">0216</strain>
    </source>
</reference>
<accession>A0A844GRT1</accession>
<dbReference type="PANTHER" id="PTHR43246">
    <property type="entry name" value="PEPTIDYL-PROLYL CIS-TRANS ISOMERASE CYP38, CHLOROPLASTIC"/>
    <property type="match status" value="1"/>
</dbReference>
<evidence type="ECO:0000313" key="5">
    <source>
        <dbReference type="EMBL" id="MTF38670.1"/>
    </source>
</evidence>
<dbReference type="InterPro" id="IPR002130">
    <property type="entry name" value="Cyclophilin-type_PPIase_dom"/>
</dbReference>
<evidence type="ECO:0000313" key="6">
    <source>
        <dbReference type="Proteomes" id="UP000437131"/>
    </source>
</evidence>
<gene>
    <name evidence="5" type="ORF">GGC33_06995</name>
</gene>
<organism evidence="5 6">
    <name type="scientific">Cyanobacterium aponinum 0216</name>
    <dbReference type="NCBI Taxonomy" id="2676140"/>
    <lineage>
        <taxon>Bacteria</taxon>
        <taxon>Bacillati</taxon>
        <taxon>Cyanobacteriota</taxon>
        <taxon>Cyanophyceae</taxon>
        <taxon>Oscillatoriophycideae</taxon>
        <taxon>Chroococcales</taxon>
        <taxon>Geminocystaceae</taxon>
        <taxon>Cyanobacterium</taxon>
    </lineage>
</organism>
<evidence type="ECO:0000256" key="1">
    <source>
        <dbReference type="ARBA" id="ARBA00013194"/>
    </source>
</evidence>
<dbReference type="Pfam" id="PF18885">
    <property type="entry name" value="DUF5648"/>
    <property type="match status" value="1"/>
</dbReference>
<dbReference type="Proteomes" id="UP000437131">
    <property type="component" value="Unassembled WGS sequence"/>
</dbReference>
<dbReference type="SUPFAM" id="SSF50891">
    <property type="entry name" value="Cyclophilin-like"/>
    <property type="match status" value="1"/>
</dbReference>
<dbReference type="InterPro" id="IPR029000">
    <property type="entry name" value="Cyclophilin-like_dom_sf"/>
</dbReference>
<keyword evidence="3 5" id="KW-0413">Isomerase</keyword>
<dbReference type="EMBL" id="WMIA01000006">
    <property type="protein sequence ID" value="MTF38670.1"/>
    <property type="molecule type" value="Genomic_DNA"/>
</dbReference>
<dbReference type="RefSeq" id="WP_099436161.1">
    <property type="nucleotide sequence ID" value="NZ_WMIA01000006.1"/>
</dbReference>
<name>A0A844GRT1_9CHRO</name>
<proteinExistence type="predicted"/>
<dbReference type="InterPro" id="IPR043708">
    <property type="entry name" value="DUF5648"/>
</dbReference>
<dbReference type="GO" id="GO:0003755">
    <property type="term" value="F:peptidyl-prolyl cis-trans isomerase activity"/>
    <property type="evidence" value="ECO:0007669"/>
    <property type="project" value="UniProtKB-KW"/>
</dbReference>
<protein>
    <recommendedName>
        <fullName evidence="1">peptidylprolyl isomerase</fullName>
        <ecNumber evidence="1">5.2.1.8</ecNumber>
    </recommendedName>
</protein>
<evidence type="ECO:0000259" key="4">
    <source>
        <dbReference type="PROSITE" id="PS50072"/>
    </source>
</evidence>
<dbReference type="Gene3D" id="2.40.100.10">
    <property type="entry name" value="Cyclophilin-like"/>
    <property type="match status" value="1"/>
</dbReference>
<feature type="domain" description="PPIase cyclophilin-type" evidence="4">
    <location>
        <begin position="39"/>
        <end position="207"/>
    </location>
</feature>
<comment type="caution">
    <text evidence="5">The sequence shown here is derived from an EMBL/GenBank/DDBJ whole genome shotgun (WGS) entry which is preliminary data.</text>
</comment>